<proteinExistence type="predicted"/>
<sequence>MTSAYTLRQNRIALVDSDALQRMCTGSSLKAIGIDHASFEHLHGLINAAREGRRFDAILLGLHADAAPVVALIADVWSALGQRVHVFFMAHPTELPHAQEALSRSAVGGWRSQVILSPASDAELRAVFHGKGFHA</sequence>
<dbReference type="AlphaFoldDB" id="A0A3P3EFA1"/>
<dbReference type="Proteomes" id="UP000271590">
    <property type="component" value="Unassembled WGS sequence"/>
</dbReference>
<gene>
    <name evidence="1" type="ORF">EH244_23385</name>
    <name evidence="2" type="ORF">EJO66_24795</name>
</gene>
<dbReference type="SUPFAM" id="SSF52172">
    <property type="entry name" value="CheY-like"/>
    <property type="match status" value="1"/>
</dbReference>
<protein>
    <recommendedName>
        <fullName evidence="5">Response regulatory domain-containing protein</fullName>
    </recommendedName>
</protein>
<dbReference type="RefSeq" id="WP_124960713.1">
    <property type="nucleotide sequence ID" value="NZ_CBFHCE010000061.1"/>
</dbReference>
<reference evidence="1 4" key="1">
    <citation type="submission" date="2018-11" db="EMBL/GenBank/DDBJ databases">
        <title>The genome of Variovorax sp T529.</title>
        <authorList>
            <person name="Gao J."/>
        </authorList>
    </citation>
    <scope>NUCLEOTIDE SEQUENCE [LARGE SCALE GENOMIC DNA]</scope>
    <source>
        <strain evidence="1 4">T529</strain>
    </source>
</reference>
<dbReference type="EMBL" id="RXFQ01000017">
    <property type="protein sequence ID" value="RSZ31061.1"/>
    <property type="molecule type" value="Genomic_DNA"/>
</dbReference>
<accession>A0A3P3EFA1</accession>
<evidence type="ECO:0000313" key="2">
    <source>
        <dbReference type="EMBL" id="RSZ31061.1"/>
    </source>
</evidence>
<evidence type="ECO:0000313" key="3">
    <source>
        <dbReference type="Proteomes" id="UP000271137"/>
    </source>
</evidence>
<evidence type="ECO:0000313" key="1">
    <source>
        <dbReference type="EMBL" id="RRH85047.1"/>
    </source>
</evidence>
<evidence type="ECO:0008006" key="5">
    <source>
        <dbReference type="Google" id="ProtNLM"/>
    </source>
</evidence>
<keyword evidence="3" id="KW-1185">Reference proteome</keyword>
<name>A0A3P3EFA1_9BURK</name>
<evidence type="ECO:0000313" key="4">
    <source>
        <dbReference type="Proteomes" id="UP000271590"/>
    </source>
</evidence>
<dbReference type="EMBL" id="RQXU01000017">
    <property type="protein sequence ID" value="RRH85047.1"/>
    <property type="molecule type" value="Genomic_DNA"/>
</dbReference>
<organism evidence="1 4">
    <name type="scientific">Variovorax beijingensis</name>
    <dbReference type="NCBI Taxonomy" id="2496117"/>
    <lineage>
        <taxon>Bacteria</taxon>
        <taxon>Pseudomonadati</taxon>
        <taxon>Pseudomonadota</taxon>
        <taxon>Betaproteobacteria</taxon>
        <taxon>Burkholderiales</taxon>
        <taxon>Comamonadaceae</taxon>
        <taxon>Variovorax</taxon>
    </lineage>
</organism>
<dbReference type="Proteomes" id="UP000271137">
    <property type="component" value="Unassembled WGS sequence"/>
</dbReference>
<reference evidence="2 3" key="2">
    <citation type="submission" date="2018-12" db="EMBL/GenBank/DDBJ databases">
        <title>The genome sequences of strain 502.</title>
        <authorList>
            <person name="Gao J."/>
            <person name="Sun J."/>
        </authorList>
    </citation>
    <scope>NUCLEOTIDE SEQUENCE [LARGE SCALE GENOMIC DNA]</scope>
    <source>
        <strain evidence="2 3">502</strain>
    </source>
</reference>
<dbReference type="InterPro" id="IPR011006">
    <property type="entry name" value="CheY-like_superfamily"/>
</dbReference>
<comment type="caution">
    <text evidence="1">The sequence shown here is derived from an EMBL/GenBank/DDBJ whole genome shotgun (WGS) entry which is preliminary data.</text>
</comment>